<dbReference type="STRING" id="1437824.BN940_03811"/>
<evidence type="ECO:0000256" key="1">
    <source>
        <dbReference type="SAM" id="MobiDB-lite"/>
    </source>
</evidence>
<feature type="region of interest" description="Disordered" evidence="1">
    <location>
        <begin position="1"/>
        <end position="54"/>
    </location>
</feature>
<evidence type="ECO:0000313" key="2">
    <source>
        <dbReference type="EMBL" id="CDM23236.1"/>
    </source>
</evidence>
<protein>
    <submittedName>
        <fullName evidence="2">Uncharacterized protein</fullName>
    </submittedName>
</protein>
<dbReference type="Proteomes" id="UP000019805">
    <property type="component" value="Chromosome"/>
</dbReference>
<gene>
    <name evidence="2" type="ORF">BN940_03811</name>
</gene>
<keyword evidence="3" id="KW-1185">Reference proteome</keyword>
<reference evidence="2 3" key="1">
    <citation type="journal article" date="2014" name="BMC Microbiol.">
        <title>The oxygen-independent metabolism of cyclic monoterpenes in Castellaniella defragrans 65Phen.</title>
        <authorList>
            <person name="Petasch J."/>
            <person name="Disch E.M."/>
            <person name="Markert S."/>
            <person name="Becher D."/>
            <person name="Schweder T."/>
            <person name="Huttel B."/>
            <person name="Reinhardt R."/>
            <person name="Harder J."/>
        </authorList>
    </citation>
    <scope>NUCLEOTIDE SEQUENCE [LARGE SCALE GENOMIC DNA]</scope>
    <source>
        <strain evidence="2">65Phen</strain>
    </source>
</reference>
<name>W8X2L2_CASD6</name>
<dbReference type="HOGENOM" id="CLU_3041627_0_0_4"/>
<evidence type="ECO:0000313" key="3">
    <source>
        <dbReference type="Proteomes" id="UP000019805"/>
    </source>
</evidence>
<accession>W8X2L2</accession>
<proteinExistence type="predicted"/>
<sequence length="54" mass="5703">MVSGSSVVNGGRMANEDSVEDGGRMANQDGVANGDGVLRLRADRAAVRRRRRCG</sequence>
<dbReference type="AlphaFoldDB" id="W8X2L2"/>
<dbReference type="KEGG" id="cdn:BN940_03811"/>
<dbReference type="EMBL" id="HG916765">
    <property type="protein sequence ID" value="CDM23236.1"/>
    <property type="molecule type" value="Genomic_DNA"/>
</dbReference>
<organism evidence="2 3">
    <name type="scientific">Castellaniella defragrans (strain DSM 12143 / CCUG 39792 / 65Phen)</name>
    <name type="common">Alcaligenes defragrans</name>
    <dbReference type="NCBI Taxonomy" id="1437824"/>
    <lineage>
        <taxon>Bacteria</taxon>
        <taxon>Pseudomonadati</taxon>
        <taxon>Pseudomonadota</taxon>
        <taxon>Betaproteobacteria</taxon>
        <taxon>Burkholderiales</taxon>
        <taxon>Alcaligenaceae</taxon>
        <taxon>Castellaniella</taxon>
    </lineage>
</organism>